<feature type="compositionally biased region" description="Basic and acidic residues" evidence="5">
    <location>
        <begin position="729"/>
        <end position="748"/>
    </location>
</feature>
<feature type="transmembrane region" description="Helical" evidence="6">
    <location>
        <begin position="112"/>
        <end position="135"/>
    </location>
</feature>
<comment type="caution">
    <text evidence="7">The sequence shown here is derived from an EMBL/GenBank/DDBJ whole genome shotgun (WGS) entry which is preliminary data.</text>
</comment>
<sequence length="848" mass="94205">MSPILSDLSSPQIIFILCDEHLALTILFLMHLSHEPCSCCWNSALHNAVSSAASQEHAAAEAEPTYQSLRNVYGMAKPQLLNSILNIAGAALSAHLAQMAPSGAGSRLPTVLLVFAGLSALIAVLVSFWSILLQLRNYRKPALQRMVVRIMIMVPLYAVASLISLFSLEAAFVIDAIRDIYEAFVIYCFFVLLLSYLGGERSLLILLHGRPPKEPVFPLNLFKREIDVSDPYTFLFLKRGILQYVQVKPVLAAATLILKATGKYNEGDFRANSGYLYVSIVYNISICLSLYCLAMFWICVNDDLKPFRPVPKFLCVKGILFFSFWQSIAISVLVAAGVITKLGPYTDPEHVSVGLNDLLICMEMPLFAFAHMYAFSYTDFIDYHHTFVARMPMWYAFRDAFGPKDVIEDSKVTLRGEGMDYREFEPAEGFMHQGVGRDNRIRAGLRYSKGGQKKYWLPKATDDSRLPGRAERAVNKAVTKIAGEEQGESVHAPLLAHQADDVVHLAPDLQDAPDDTLWDSTVDAEEGYELPFGDIDEADEELFEYSKSYLFGDYNYPCIDVSSESARILIWDEEERVLRDERGAWFSPIRGAKGQAALQKRDRPAWEGYGAVGTSDSRPRMSQRFDDDRRGYLIDHDADRVARASAEPKDVVMKWTKARTTAAPRIRVQPSARLTPSPTPSGSGSRRDSGSGNGGSPGTRIRSPPSLSRNNSRASASPVLPPDAVDLVVEDKQAAEEDQEYTRRKGEPSTRGSGLRKVYRRGFVVDGGDGQYGEGEVEVEEPGGASNRRVEEIAERIEEAKEPKKAGQEAEWTQETEGVVARSGTPPLHARVQAYHYDDVLGNDNPWA</sequence>
<feature type="transmembrane region" description="Helical" evidence="6">
    <location>
        <begin position="351"/>
        <end position="374"/>
    </location>
</feature>
<proteinExistence type="predicted"/>
<keyword evidence="4 6" id="KW-0472">Membrane</keyword>
<evidence type="ECO:0000256" key="4">
    <source>
        <dbReference type="ARBA" id="ARBA00023136"/>
    </source>
</evidence>
<dbReference type="Proteomes" id="UP000467700">
    <property type="component" value="Unassembled WGS sequence"/>
</dbReference>
<keyword evidence="8" id="KW-1185">Reference proteome</keyword>
<dbReference type="SMART" id="SM01417">
    <property type="entry name" value="Solute_trans_a"/>
    <property type="match status" value="1"/>
</dbReference>
<evidence type="ECO:0000313" key="7">
    <source>
        <dbReference type="EMBL" id="CAA7270393.1"/>
    </source>
</evidence>
<feature type="transmembrane region" description="Helical" evidence="6">
    <location>
        <begin position="275"/>
        <end position="298"/>
    </location>
</feature>
<feature type="transmembrane region" description="Helical" evidence="6">
    <location>
        <begin position="180"/>
        <end position="198"/>
    </location>
</feature>
<keyword evidence="2 6" id="KW-0812">Transmembrane</keyword>
<feature type="region of interest" description="Disordered" evidence="5">
    <location>
        <begin position="799"/>
        <end position="825"/>
    </location>
</feature>
<gene>
    <name evidence="7" type="ORF">AAE3_LOCUS12735</name>
</gene>
<evidence type="ECO:0008006" key="9">
    <source>
        <dbReference type="Google" id="ProtNLM"/>
    </source>
</evidence>
<name>A0A8S0XSJ4_CYCAE</name>
<dbReference type="AlphaFoldDB" id="A0A8S0XSJ4"/>
<reference evidence="7 8" key="1">
    <citation type="submission" date="2020-01" db="EMBL/GenBank/DDBJ databases">
        <authorList>
            <person name="Gupta K D."/>
        </authorList>
    </citation>
    <scope>NUCLEOTIDE SEQUENCE [LARGE SCALE GENOMIC DNA]</scope>
</reference>
<dbReference type="Pfam" id="PF03619">
    <property type="entry name" value="Solute_trans_a"/>
    <property type="match status" value="1"/>
</dbReference>
<dbReference type="OrthoDB" id="5348404at2759"/>
<evidence type="ECO:0000256" key="5">
    <source>
        <dbReference type="SAM" id="MobiDB-lite"/>
    </source>
</evidence>
<dbReference type="EMBL" id="CACVBS010000090">
    <property type="protein sequence ID" value="CAA7270393.1"/>
    <property type="molecule type" value="Genomic_DNA"/>
</dbReference>
<dbReference type="GO" id="GO:0016020">
    <property type="term" value="C:membrane"/>
    <property type="evidence" value="ECO:0007669"/>
    <property type="project" value="UniProtKB-SubCell"/>
</dbReference>
<feature type="region of interest" description="Disordered" evidence="5">
    <location>
        <begin position="596"/>
        <end position="625"/>
    </location>
</feature>
<comment type="subcellular location">
    <subcellularLocation>
        <location evidence="1">Membrane</location>
        <topology evidence="1">Multi-pass membrane protein</topology>
    </subcellularLocation>
</comment>
<evidence type="ECO:0000256" key="6">
    <source>
        <dbReference type="SAM" id="Phobius"/>
    </source>
</evidence>
<organism evidence="7 8">
    <name type="scientific">Cyclocybe aegerita</name>
    <name type="common">Black poplar mushroom</name>
    <name type="synonym">Agrocybe aegerita</name>
    <dbReference type="NCBI Taxonomy" id="1973307"/>
    <lineage>
        <taxon>Eukaryota</taxon>
        <taxon>Fungi</taxon>
        <taxon>Dikarya</taxon>
        <taxon>Basidiomycota</taxon>
        <taxon>Agaricomycotina</taxon>
        <taxon>Agaricomycetes</taxon>
        <taxon>Agaricomycetidae</taxon>
        <taxon>Agaricales</taxon>
        <taxon>Agaricineae</taxon>
        <taxon>Bolbitiaceae</taxon>
        <taxon>Cyclocybe</taxon>
    </lineage>
</organism>
<feature type="compositionally biased region" description="Basic and acidic residues" evidence="5">
    <location>
        <begin position="799"/>
        <end position="808"/>
    </location>
</feature>
<protein>
    <recommendedName>
        <fullName evidence="9">DUF300-domain-containing protein</fullName>
    </recommendedName>
</protein>
<feature type="transmembrane region" description="Helical" evidence="6">
    <location>
        <begin position="318"/>
        <end position="339"/>
    </location>
</feature>
<feature type="transmembrane region" description="Helical" evidence="6">
    <location>
        <begin position="147"/>
        <end position="168"/>
    </location>
</feature>
<feature type="compositionally biased region" description="Low complexity" evidence="5">
    <location>
        <begin position="698"/>
        <end position="727"/>
    </location>
</feature>
<evidence type="ECO:0000256" key="1">
    <source>
        <dbReference type="ARBA" id="ARBA00004141"/>
    </source>
</evidence>
<feature type="region of interest" description="Disordered" evidence="5">
    <location>
        <begin position="662"/>
        <end position="754"/>
    </location>
</feature>
<accession>A0A8S0XSJ4</accession>
<evidence type="ECO:0000256" key="3">
    <source>
        <dbReference type="ARBA" id="ARBA00022989"/>
    </source>
</evidence>
<evidence type="ECO:0000256" key="2">
    <source>
        <dbReference type="ARBA" id="ARBA00022692"/>
    </source>
</evidence>
<feature type="region of interest" description="Disordered" evidence="5">
    <location>
        <begin position="767"/>
        <end position="786"/>
    </location>
</feature>
<dbReference type="InterPro" id="IPR005178">
    <property type="entry name" value="Ostalpha/TMEM184C"/>
</dbReference>
<evidence type="ECO:0000313" key="8">
    <source>
        <dbReference type="Proteomes" id="UP000467700"/>
    </source>
</evidence>
<keyword evidence="3 6" id="KW-1133">Transmembrane helix</keyword>
<dbReference type="PANTHER" id="PTHR23423">
    <property type="entry name" value="ORGANIC SOLUTE TRANSPORTER-RELATED"/>
    <property type="match status" value="1"/>
</dbReference>